<dbReference type="PROSITE" id="PS00107">
    <property type="entry name" value="PROTEIN_KINASE_ATP"/>
    <property type="match status" value="1"/>
</dbReference>
<comment type="caution">
    <text evidence="5">The sequence shown here is derived from an EMBL/GenBank/DDBJ whole genome shotgun (WGS) entry which is preliminary data.</text>
</comment>
<keyword evidence="1 3" id="KW-0547">Nucleotide-binding</keyword>
<evidence type="ECO:0000256" key="3">
    <source>
        <dbReference type="PROSITE-ProRule" id="PRU10141"/>
    </source>
</evidence>
<keyword evidence="2 3" id="KW-0067">ATP-binding</keyword>
<dbReference type="Proteomes" id="UP000480151">
    <property type="component" value="Unassembled WGS sequence"/>
</dbReference>
<dbReference type="InterPro" id="IPR017441">
    <property type="entry name" value="Protein_kinase_ATP_BS"/>
</dbReference>
<dbReference type="InterPro" id="IPR011009">
    <property type="entry name" value="Kinase-like_dom_sf"/>
</dbReference>
<dbReference type="AlphaFoldDB" id="A0A6M1PM13"/>
<evidence type="ECO:0000313" key="6">
    <source>
        <dbReference type="Proteomes" id="UP000480151"/>
    </source>
</evidence>
<evidence type="ECO:0000313" key="5">
    <source>
        <dbReference type="EMBL" id="NGM83392.1"/>
    </source>
</evidence>
<dbReference type="SMART" id="SM00220">
    <property type="entry name" value="S_TKc"/>
    <property type="match status" value="1"/>
</dbReference>
<gene>
    <name evidence="5" type="ORF">G5B47_13295</name>
</gene>
<accession>A0A6M1PM13</accession>
<organism evidence="5 6">
    <name type="scientific">Paenibacillus apii</name>
    <dbReference type="NCBI Taxonomy" id="1850370"/>
    <lineage>
        <taxon>Bacteria</taxon>
        <taxon>Bacillati</taxon>
        <taxon>Bacillota</taxon>
        <taxon>Bacilli</taxon>
        <taxon>Bacillales</taxon>
        <taxon>Paenibacillaceae</taxon>
        <taxon>Paenibacillus</taxon>
    </lineage>
</organism>
<sequence length="511" mass="59396">MASNIDQQKNIIRKFFKDNNIIDTLLGEIYVMDELGQGGNAIVYSALWGRSVVAIKFLAEDCSVKTTSRHQRFVTEVREIIKLSDSQAVVPIYLYDLLPVEDFIFPYMLMKQYSDTLSTWKKKNPILQITDVLPVIKDLIYCIDKIHNLNIIHRDLKPQNILIDEDNDLVLADFGISWFDPEHYERLVKTEKKERLANFSFSAPEQFQTNPEPKPTMDLFALGQLIQWLITGDTLRGVGRTKLSSIHESFAPLDSIVDMLLQYDPSNRPQSVNELNSLLKSVLNPPEIQETEEERVFKALRGFDLIIRSTCPGKMGLIKITDKHKIHLIMSMIAEQYIKLRLWWTQGSSDCPIENIRQLDEDIWLFDSSECLIEEIWVKKDHSLDHQYILLQCAPMPPFGIYEDRGQKSEEAAWFMEKYITRQEYDDGFAEINGKIEKINNKAEIRIRELERDFLFVATFANPINVDTHPYNNRYVVDEVYHSIKDAGKIVETELIRLDKLKRHPTSVMMS</sequence>
<dbReference type="InterPro" id="IPR000719">
    <property type="entry name" value="Prot_kinase_dom"/>
</dbReference>
<dbReference type="EMBL" id="JAAKGU010000005">
    <property type="protein sequence ID" value="NGM83392.1"/>
    <property type="molecule type" value="Genomic_DNA"/>
</dbReference>
<feature type="domain" description="Protein kinase" evidence="4">
    <location>
        <begin position="29"/>
        <end position="283"/>
    </location>
</feature>
<dbReference type="Gene3D" id="3.30.200.20">
    <property type="entry name" value="Phosphorylase Kinase, domain 1"/>
    <property type="match status" value="1"/>
</dbReference>
<dbReference type="GO" id="GO:0005524">
    <property type="term" value="F:ATP binding"/>
    <property type="evidence" value="ECO:0007669"/>
    <property type="project" value="UniProtKB-UniRule"/>
</dbReference>
<protein>
    <submittedName>
        <fullName evidence="5">Protein kinase</fullName>
    </submittedName>
</protein>
<dbReference type="PROSITE" id="PS50011">
    <property type="entry name" value="PROTEIN_KINASE_DOM"/>
    <property type="match status" value="1"/>
</dbReference>
<dbReference type="Pfam" id="PF00069">
    <property type="entry name" value="Pkinase"/>
    <property type="match status" value="1"/>
</dbReference>
<keyword evidence="5" id="KW-0808">Transferase</keyword>
<evidence type="ECO:0000256" key="1">
    <source>
        <dbReference type="ARBA" id="ARBA00022741"/>
    </source>
</evidence>
<dbReference type="PANTHER" id="PTHR24362">
    <property type="entry name" value="SERINE/THREONINE-PROTEIN KINASE NEK"/>
    <property type="match status" value="1"/>
</dbReference>
<dbReference type="PANTHER" id="PTHR24362:SF309">
    <property type="entry name" value="PROTEIN KINASE DOMAIN-CONTAINING PROTEIN"/>
    <property type="match status" value="1"/>
</dbReference>
<dbReference type="Gene3D" id="1.10.510.10">
    <property type="entry name" value="Transferase(Phosphotransferase) domain 1"/>
    <property type="match status" value="1"/>
</dbReference>
<keyword evidence="6" id="KW-1185">Reference proteome</keyword>
<proteinExistence type="predicted"/>
<dbReference type="GO" id="GO:0004672">
    <property type="term" value="F:protein kinase activity"/>
    <property type="evidence" value="ECO:0007669"/>
    <property type="project" value="InterPro"/>
</dbReference>
<dbReference type="RefSeq" id="WP_165098784.1">
    <property type="nucleotide sequence ID" value="NZ_JAAKGU010000005.1"/>
</dbReference>
<dbReference type="SUPFAM" id="SSF56112">
    <property type="entry name" value="Protein kinase-like (PK-like)"/>
    <property type="match status" value="1"/>
</dbReference>
<dbReference type="PROSITE" id="PS00108">
    <property type="entry name" value="PROTEIN_KINASE_ST"/>
    <property type="match status" value="1"/>
</dbReference>
<evidence type="ECO:0000256" key="2">
    <source>
        <dbReference type="ARBA" id="ARBA00022840"/>
    </source>
</evidence>
<reference evidence="5 6" key="1">
    <citation type="submission" date="2020-02" db="EMBL/GenBank/DDBJ databases">
        <authorList>
            <person name="Gao J."/>
            <person name="Sun J."/>
        </authorList>
    </citation>
    <scope>NUCLEOTIDE SEQUENCE [LARGE SCALE GENOMIC DNA]</scope>
    <source>
        <strain evidence="5 6">7124</strain>
    </source>
</reference>
<feature type="binding site" evidence="3">
    <location>
        <position position="56"/>
    </location>
    <ligand>
        <name>ATP</name>
        <dbReference type="ChEBI" id="CHEBI:30616"/>
    </ligand>
</feature>
<dbReference type="InterPro" id="IPR008271">
    <property type="entry name" value="Ser/Thr_kinase_AS"/>
</dbReference>
<name>A0A6M1PM13_9BACL</name>
<evidence type="ECO:0000259" key="4">
    <source>
        <dbReference type="PROSITE" id="PS50011"/>
    </source>
</evidence>
<keyword evidence="5" id="KW-0418">Kinase</keyword>